<keyword evidence="3" id="KW-1185">Reference proteome</keyword>
<dbReference type="PROSITE" id="PS50222">
    <property type="entry name" value="EF_HAND_2"/>
    <property type="match status" value="2"/>
</dbReference>
<evidence type="ECO:0000313" key="2">
    <source>
        <dbReference type="EMBL" id="MBB5841544.1"/>
    </source>
</evidence>
<dbReference type="Gene3D" id="1.10.238.10">
    <property type="entry name" value="EF-hand"/>
    <property type="match status" value="1"/>
</dbReference>
<organism evidence="2 3">
    <name type="scientific">Kribbella italica</name>
    <dbReference type="NCBI Taxonomy" id="1540520"/>
    <lineage>
        <taxon>Bacteria</taxon>
        <taxon>Bacillati</taxon>
        <taxon>Actinomycetota</taxon>
        <taxon>Actinomycetes</taxon>
        <taxon>Propionibacteriales</taxon>
        <taxon>Kribbellaceae</taxon>
        <taxon>Kribbella</taxon>
    </lineage>
</organism>
<feature type="domain" description="EF-hand" evidence="1">
    <location>
        <begin position="128"/>
        <end position="163"/>
    </location>
</feature>
<dbReference type="InterPro" id="IPR002048">
    <property type="entry name" value="EF_hand_dom"/>
</dbReference>
<accession>A0A7W9MZ47</accession>
<dbReference type="SMART" id="SM00054">
    <property type="entry name" value="EFh"/>
    <property type="match status" value="4"/>
</dbReference>
<gene>
    <name evidence="2" type="ORF">HDA39_008278</name>
</gene>
<protein>
    <submittedName>
        <fullName evidence="2">Ca2+-binding EF-hand superfamily protein</fullName>
    </submittedName>
</protein>
<dbReference type="GO" id="GO:0005509">
    <property type="term" value="F:calcium ion binding"/>
    <property type="evidence" value="ECO:0007669"/>
    <property type="project" value="InterPro"/>
</dbReference>
<evidence type="ECO:0000313" key="3">
    <source>
        <dbReference type="Proteomes" id="UP000549971"/>
    </source>
</evidence>
<dbReference type="RefSeq" id="WP_184805024.1">
    <property type="nucleotide sequence ID" value="NZ_JACHMY010000001.1"/>
</dbReference>
<dbReference type="InterPro" id="IPR011992">
    <property type="entry name" value="EF-hand-dom_pair"/>
</dbReference>
<sequence length="177" mass="19771">MASEFQRQKVAGVFHAMDADGNGYLEESDFETLTARWVGIRGWEPGTEDHDRMRAIMMGWWSAVASLSDADHDDKVSLDELMTVVDKLPEIDDAVYATAEAMFDAVDQNGDDRIALAEHQQVVQAWKGSADGVADVFGKLDLNGDGHLTREEFRELWAGFWIGDDPKSPSQWVFGPY</sequence>
<dbReference type="EMBL" id="JACHMY010000001">
    <property type="protein sequence ID" value="MBB5841544.1"/>
    <property type="molecule type" value="Genomic_DNA"/>
</dbReference>
<comment type="caution">
    <text evidence="2">The sequence shown here is derived from an EMBL/GenBank/DDBJ whole genome shotgun (WGS) entry which is preliminary data.</text>
</comment>
<dbReference type="Pfam" id="PF13499">
    <property type="entry name" value="EF-hand_7"/>
    <property type="match status" value="1"/>
</dbReference>
<evidence type="ECO:0000259" key="1">
    <source>
        <dbReference type="PROSITE" id="PS50222"/>
    </source>
</evidence>
<dbReference type="AlphaFoldDB" id="A0A7W9MZ47"/>
<dbReference type="PROSITE" id="PS00018">
    <property type="entry name" value="EF_HAND_1"/>
    <property type="match status" value="3"/>
</dbReference>
<proteinExistence type="predicted"/>
<reference evidence="2 3" key="1">
    <citation type="submission" date="2020-08" db="EMBL/GenBank/DDBJ databases">
        <title>Sequencing the genomes of 1000 actinobacteria strains.</title>
        <authorList>
            <person name="Klenk H.-P."/>
        </authorList>
    </citation>
    <scope>NUCLEOTIDE SEQUENCE [LARGE SCALE GENOMIC DNA]</scope>
    <source>
        <strain evidence="2 3">DSM 28967</strain>
    </source>
</reference>
<dbReference type="SUPFAM" id="SSF47473">
    <property type="entry name" value="EF-hand"/>
    <property type="match status" value="1"/>
</dbReference>
<feature type="domain" description="EF-hand" evidence="1">
    <location>
        <begin position="5"/>
        <end position="40"/>
    </location>
</feature>
<name>A0A7W9MZ47_9ACTN</name>
<dbReference type="InterPro" id="IPR018247">
    <property type="entry name" value="EF_Hand_1_Ca_BS"/>
</dbReference>
<dbReference type="Proteomes" id="UP000549971">
    <property type="component" value="Unassembled WGS sequence"/>
</dbReference>
<dbReference type="Pfam" id="PF13202">
    <property type="entry name" value="EF-hand_5"/>
    <property type="match status" value="1"/>
</dbReference>